<dbReference type="CDD" id="cd06786">
    <property type="entry name" value="cpPDZ1_ScNma111-like"/>
    <property type="match status" value="1"/>
</dbReference>
<feature type="domain" description="PDZ-like" evidence="4">
    <location>
        <begin position="371"/>
        <end position="447"/>
    </location>
</feature>
<dbReference type="OMA" id="FWGHCVF"/>
<dbReference type="FunFam" id="2.40.10.120:FF:000013">
    <property type="entry name" value="Pro-apoptotic serine protease NMA111"/>
    <property type="match status" value="1"/>
</dbReference>
<dbReference type="RefSeq" id="XP_013024367.1">
    <property type="nucleotide sequence ID" value="XM_013168913.1"/>
</dbReference>
<dbReference type="OrthoDB" id="4217619at2759"/>
<dbReference type="PANTHER" id="PTHR46366:SF8">
    <property type="entry name" value="PRO-APOPTOTIC SERINE PROTEASE NMA111"/>
    <property type="match status" value="1"/>
</dbReference>
<dbReference type="STRING" id="653667.S9VS07"/>
<dbReference type="GO" id="GO:0034605">
    <property type="term" value="P:cellular response to heat"/>
    <property type="evidence" value="ECO:0007669"/>
    <property type="project" value="EnsemblFungi"/>
</dbReference>
<dbReference type="HOGENOM" id="CLU_003212_0_0_1"/>
<name>S9VS07_SCHCR</name>
<dbReference type="SUPFAM" id="SSF50494">
    <property type="entry name" value="Trypsin-like serine proteases"/>
    <property type="match status" value="2"/>
</dbReference>
<dbReference type="InterPro" id="IPR025926">
    <property type="entry name" value="PDZ-like_dom"/>
</dbReference>
<dbReference type="GO" id="GO:0005634">
    <property type="term" value="C:nucleus"/>
    <property type="evidence" value="ECO:0007669"/>
    <property type="project" value="EnsemblFungi"/>
</dbReference>
<dbReference type="CDD" id="cd06719">
    <property type="entry name" value="PDZ2-4_Nma111p-like"/>
    <property type="match status" value="1"/>
</dbReference>
<dbReference type="Proteomes" id="UP000015464">
    <property type="component" value="Unassembled WGS sequence"/>
</dbReference>
<dbReference type="Gene3D" id="2.40.10.120">
    <property type="match status" value="2"/>
</dbReference>
<dbReference type="EMBL" id="KE546992">
    <property type="protein sequence ID" value="EPY50723.1"/>
    <property type="molecule type" value="Genomic_DNA"/>
</dbReference>
<keyword evidence="6" id="KW-1185">Reference proteome</keyword>
<dbReference type="GO" id="GO:0120174">
    <property type="term" value="P:stress-induced homeostatically regulated protein degradation pathway"/>
    <property type="evidence" value="ECO:0007669"/>
    <property type="project" value="EnsemblFungi"/>
</dbReference>
<reference evidence="5 6" key="1">
    <citation type="journal article" date="2011" name="Science">
        <title>Comparative functional genomics of the fission yeasts.</title>
        <authorList>
            <person name="Rhind N."/>
            <person name="Chen Z."/>
            <person name="Yassour M."/>
            <person name="Thompson D.A."/>
            <person name="Haas B.J."/>
            <person name="Habib N."/>
            <person name="Wapinski I."/>
            <person name="Roy S."/>
            <person name="Lin M.F."/>
            <person name="Heiman D.I."/>
            <person name="Young S.K."/>
            <person name="Furuya K."/>
            <person name="Guo Y."/>
            <person name="Pidoux A."/>
            <person name="Chen H.M."/>
            <person name="Robbertse B."/>
            <person name="Goldberg J.M."/>
            <person name="Aoki K."/>
            <person name="Bayne E.H."/>
            <person name="Berlin A.M."/>
            <person name="Desjardins C.A."/>
            <person name="Dobbs E."/>
            <person name="Dukaj L."/>
            <person name="Fan L."/>
            <person name="FitzGerald M.G."/>
            <person name="French C."/>
            <person name="Gujja S."/>
            <person name="Hansen K."/>
            <person name="Keifenheim D."/>
            <person name="Levin J.Z."/>
            <person name="Mosher R.A."/>
            <person name="Mueller C.A."/>
            <person name="Pfiffner J."/>
            <person name="Priest M."/>
            <person name="Russ C."/>
            <person name="Smialowska A."/>
            <person name="Swoboda P."/>
            <person name="Sykes S.M."/>
            <person name="Vaughn M."/>
            <person name="Vengrova S."/>
            <person name="Yoder R."/>
            <person name="Zeng Q."/>
            <person name="Allshire R."/>
            <person name="Baulcombe D."/>
            <person name="Birren B.W."/>
            <person name="Brown W."/>
            <person name="Ekwall K."/>
            <person name="Kellis M."/>
            <person name="Leatherwood J."/>
            <person name="Levin H."/>
            <person name="Margalit H."/>
            <person name="Martienssen R."/>
            <person name="Nieduszynski C.A."/>
            <person name="Spatafora J.W."/>
            <person name="Friedman N."/>
            <person name="Dalgaard J.Z."/>
            <person name="Baumann P."/>
            <person name="Niki H."/>
            <person name="Regev A."/>
            <person name="Nusbaum C."/>
        </authorList>
    </citation>
    <scope>NUCLEOTIDE SEQUENCE [LARGE SCALE GENOMIC DNA]</scope>
    <source>
        <strain evidence="6">OY26 / ATCC MYA-4695 / CBS 11777 / NBRC 106824 / NRRL Y48691</strain>
    </source>
</reference>
<dbReference type="Pfam" id="PF13365">
    <property type="entry name" value="Trypsin_2"/>
    <property type="match status" value="1"/>
</dbReference>
<keyword evidence="5" id="KW-0378">Hydrolase</keyword>
<dbReference type="GO" id="GO:0004252">
    <property type="term" value="F:serine-type endopeptidase activity"/>
    <property type="evidence" value="ECO:0007669"/>
    <property type="project" value="EnsemblFungi"/>
</dbReference>
<feature type="region of interest" description="Disordered" evidence="3">
    <location>
        <begin position="1"/>
        <end position="25"/>
    </location>
</feature>
<dbReference type="eggNOG" id="KOG1421">
    <property type="taxonomic scope" value="Eukaryota"/>
</dbReference>
<evidence type="ECO:0000256" key="2">
    <source>
        <dbReference type="ARBA" id="ARBA00022737"/>
    </source>
</evidence>
<dbReference type="AlphaFoldDB" id="S9VS07"/>
<keyword evidence="5" id="KW-0645">Protease</keyword>
<dbReference type="GO" id="GO:0006629">
    <property type="term" value="P:lipid metabolic process"/>
    <property type="evidence" value="ECO:0007669"/>
    <property type="project" value="EnsemblFungi"/>
</dbReference>
<proteinExistence type="inferred from homology"/>
<evidence type="ECO:0000256" key="3">
    <source>
        <dbReference type="SAM" id="MobiDB-lite"/>
    </source>
</evidence>
<dbReference type="PRINTS" id="PR00834">
    <property type="entry name" value="PROTEASES2C"/>
</dbReference>
<comment type="similarity">
    <text evidence="1">Belongs to the peptidase S1C family.</text>
</comment>
<accession>S9VS07</accession>
<dbReference type="Pfam" id="PF12812">
    <property type="entry name" value="PDZ_1"/>
    <property type="match status" value="2"/>
</dbReference>
<dbReference type="GO" id="GO:0006915">
    <property type="term" value="P:apoptotic process"/>
    <property type="evidence" value="ECO:0007669"/>
    <property type="project" value="EnsemblFungi"/>
</dbReference>
<keyword evidence="2" id="KW-0677">Repeat</keyword>
<gene>
    <name evidence="5" type="ORF">SPOG_00736</name>
</gene>
<evidence type="ECO:0000256" key="1">
    <source>
        <dbReference type="ARBA" id="ARBA00010541"/>
    </source>
</evidence>
<evidence type="ECO:0000313" key="6">
    <source>
        <dbReference type="Proteomes" id="UP000015464"/>
    </source>
</evidence>
<dbReference type="InterPro" id="IPR009003">
    <property type="entry name" value="Peptidase_S1_PA"/>
</dbReference>
<evidence type="ECO:0000313" key="5">
    <source>
        <dbReference type="EMBL" id="EPY50723.1"/>
    </source>
</evidence>
<dbReference type="InterPro" id="IPR036034">
    <property type="entry name" value="PDZ_sf"/>
</dbReference>
<dbReference type="SUPFAM" id="SSF50156">
    <property type="entry name" value="PDZ domain-like"/>
    <property type="match status" value="3"/>
</dbReference>
<feature type="domain" description="PDZ-like" evidence="4">
    <location>
        <begin position="843"/>
        <end position="918"/>
    </location>
</feature>
<organism evidence="5 6">
    <name type="scientific">Schizosaccharomyces cryophilus (strain OY26 / ATCC MYA-4695 / CBS 11777 / NBRC 106824 / NRRL Y48691)</name>
    <name type="common">Fission yeast</name>
    <dbReference type="NCBI Taxonomy" id="653667"/>
    <lineage>
        <taxon>Eukaryota</taxon>
        <taxon>Fungi</taxon>
        <taxon>Dikarya</taxon>
        <taxon>Ascomycota</taxon>
        <taxon>Taphrinomycotina</taxon>
        <taxon>Schizosaccharomycetes</taxon>
        <taxon>Schizosaccharomycetales</taxon>
        <taxon>Schizosaccharomycetaceae</taxon>
        <taxon>Schizosaccharomyces</taxon>
    </lineage>
</organism>
<sequence>MAIKKRARGNSITQENDEKVPRMNGSYEPAELENQLVETAPSSHLAESGKWKESIARVVRSVVSIRFSQVASFDTDESGTGEASAFIVDAKNGYMLTNRHVVCAGPFIGHAILDNHEEVEVYPVYRDPVHDFGFLRFDPKKIRYMNVEQLELRPDLAKVGTEIRVIGNDAAEKLSILAGWISRVDRNVPDYGELTYCDFNTNYIQAAANASGGSSGSPVVERSGNVVALQAGGHMVAATDYFLPLDRPLRALRCLQNKKPITRGTIQTQFLIKPFDECSRLGLDTAIEEQVRGLFPGATSMLVVETVLPEGPSHNKLQEGDILLHLNSKYLIDLIELESILDESIGQDIVLTVQRGNSTVDVTCRVQSTHDIAPDRYVEVCGAKFHNLSYQLARQYALPVKGVFISEPAGSFRLEGPEYCYLLESVAYKPVPDLDTFINVMKTIPDRSRVAVGYRFIHDKHSLVTDIIEVDRHWAKAFRLASRNDETGFWDFQTLGDPLPAKPNIPCTTSIPKLNVENFGPTADINNCFVKITYYMPIHLDGYRKSRKQGTALVLDKNNGIAVTSRCTVPYALGDLTITVADSIQIPAEVLHLHPTQNLTFIKYDPKLLGETPIKAAKLRNHYVSQGDNVNFFGFNSKSRVVATKTSVTDVITMVIPPNPMPRFRAVNFESITIESGLGSQCGSGVLTDDEGQVVALWLTHYGEQTSRGTDVKYHLGLASPVVLSTLRRLQTDVNPHIRILNVEFRAIQLAHARSMGLSAERIQQIETANEKRHQLFMITHVEANTPRILTDGDVILTANGKPVTRVQDIEAEDTEEIEMDILRGGKEMKIKVPTFPTDNCETNRVIICWGATIQAPHRAVRLQSEGLPSNVFVTNRSRGSPADQYDLGIAQFITAINGIPTPDLESFVREVRKVRDNSYVRVSTVTFDKVPVVLTIKMNEHYFPTLDLVRDFKAENGWRAVQYDEGREEDNPSMGLVIEEDVDTNSAAAD</sequence>
<evidence type="ECO:0000259" key="4">
    <source>
        <dbReference type="Pfam" id="PF12812"/>
    </source>
</evidence>
<dbReference type="GeneID" id="25035068"/>
<protein>
    <submittedName>
        <fullName evidence="5">Serine protease</fullName>
    </submittedName>
</protein>
<dbReference type="PANTHER" id="PTHR46366">
    <property type="entry name" value="PRO-APOPTOTIC SERINE PROTEASE NMA111"/>
    <property type="match status" value="1"/>
</dbReference>
<dbReference type="Gene3D" id="2.30.42.10">
    <property type="match status" value="3"/>
</dbReference>
<dbReference type="InterPro" id="IPR001940">
    <property type="entry name" value="Peptidase_S1C"/>
</dbReference>